<sequence length="218" mass="24622">MSKRLIIKTVLICLGLFLILDSAIFAYIFTKYPINTEKTVSVVVATADIKEGTVIEEHFLRKKQVNASAVSSNIETEVGNVAGTKALTNIHKDDYIRSYDLLERKNWYKDDERIIVLPVSMEERLANLIRKGSYVDIRLQRDTSEVTEDVLYKIQVKDVLDDTGTALDSKSAVNSKTAYLKLVLGKKDRQKIYSASRSGKLIYELYCDSTQKSVGEVN</sequence>
<dbReference type="Gene3D" id="3.90.1210.10">
    <property type="entry name" value="Antifreeze-like/N-acetylneuraminic acid synthase C-terminal domain"/>
    <property type="match status" value="1"/>
</dbReference>
<gene>
    <name evidence="2" type="ORF">L323_00675</name>
</gene>
<accession>U4R693</accession>
<feature type="domain" description="SAF" evidence="1">
    <location>
        <begin position="40"/>
        <end position="102"/>
    </location>
</feature>
<dbReference type="InterPro" id="IPR013974">
    <property type="entry name" value="SAF"/>
</dbReference>
<evidence type="ECO:0000313" key="3">
    <source>
        <dbReference type="Proteomes" id="UP000016860"/>
    </source>
</evidence>
<dbReference type="OrthoDB" id="1738717at2"/>
<organism evidence="2 3">
    <name type="scientific">Ruminiclostridium papyrosolvens C7</name>
    <dbReference type="NCBI Taxonomy" id="1330534"/>
    <lineage>
        <taxon>Bacteria</taxon>
        <taxon>Bacillati</taxon>
        <taxon>Bacillota</taxon>
        <taxon>Clostridia</taxon>
        <taxon>Eubacteriales</taxon>
        <taxon>Oscillospiraceae</taxon>
        <taxon>Ruminiclostridium</taxon>
    </lineage>
</organism>
<evidence type="ECO:0000259" key="1">
    <source>
        <dbReference type="SMART" id="SM00858"/>
    </source>
</evidence>
<dbReference type="CDD" id="cd11614">
    <property type="entry name" value="SAF_CpaB_FlgA_like"/>
    <property type="match status" value="1"/>
</dbReference>
<dbReference type="Pfam" id="PF08666">
    <property type="entry name" value="SAF"/>
    <property type="match status" value="1"/>
</dbReference>
<dbReference type="EMBL" id="ATAY01000006">
    <property type="protein sequence ID" value="EPR14349.1"/>
    <property type="molecule type" value="Genomic_DNA"/>
</dbReference>
<evidence type="ECO:0000313" key="2">
    <source>
        <dbReference type="EMBL" id="EPR14349.1"/>
    </source>
</evidence>
<keyword evidence="2" id="KW-0966">Cell projection</keyword>
<reference evidence="2 3" key="1">
    <citation type="journal article" date="2013" name="Genome Announc.">
        <title>Draft Genome Sequence of the Cellulolytic Bacterium Clostridium papyrosolvens C7 (ATCC 700395).</title>
        <authorList>
            <person name="Zepeda V."/>
            <person name="Dassa B."/>
            <person name="Borovok I."/>
            <person name="Lamed R."/>
            <person name="Bayer E.A."/>
            <person name="Cate J.H."/>
        </authorList>
    </citation>
    <scope>NUCLEOTIDE SEQUENCE [LARGE SCALE GENOMIC DNA]</scope>
    <source>
        <strain evidence="2 3">C7</strain>
    </source>
</reference>
<dbReference type="RefSeq" id="WP_020813802.1">
    <property type="nucleotide sequence ID" value="NZ_ATAY01000006.1"/>
</dbReference>
<keyword evidence="2" id="KW-0282">Flagellum</keyword>
<proteinExistence type="predicted"/>
<dbReference type="AlphaFoldDB" id="U4R693"/>
<name>U4R693_9FIRM</name>
<protein>
    <submittedName>
        <fullName evidence="2">Flagellar protein FlgA</fullName>
    </submittedName>
</protein>
<dbReference type="PATRIC" id="fig|1330534.3.peg.139"/>
<comment type="caution">
    <text evidence="2">The sequence shown here is derived from an EMBL/GenBank/DDBJ whole genome shotgun (WGS) entry which is preliminary data.</text>
</comment>
<dbReference type="Proteomes" id="UP000016860">
    <property type="component" value="Unassembled WGS sequence"/>
</dbReference>
<dbReference type="SMART" id="SM00858">
    <property type="entry name" value="SAF"/>
    <property type="match status" value="1"/>
</dbReference>
<dbReference type="STRING" id="1330534.L323_00675"/>
<keyword evidence="2" id="KW-0969">Cilium</keyword>